<protein>
    <submittedName>
        <fullName evidence="3">Glycosyltransferase family 4 protein</fullName>
    </submittedName>
</protein>
<feature type="domain" description="Glycosyltransferase subfamily 4-like N-terminal" evidence="2">
    <location>
        <begin position="24"/>
        <end position="160"/>
    </location>
</feature>
<dbReference type="CDD" id="cd03808">
    <property type="entry name" value="GT4_CapM-like"/>
    <property type="match status" value="1"/>
</dbReference>
<dbReference type="InterPro" id="IPR001296">
    <property type="entry name" value="Glyco_trans_1"/>
</dbReference>
<dbReference type="SUPFAM" id="SSF53756">
    <property type="entry name" value="UDP-Glycosyltransferase/glycogen phosphorylase"/>
    <property type="match status" value="1"/>
</dbReference>
<organism evidence="3 4">
    <name type="scientific">Brotonthovivens ammoniilytica</name>
    <dbReference type="NCBI Taxonomy" id="2981725"/>
    <lineage>
        <taxon>Bacteria</taxon>
        <taxon>Bacillati</taxon>
        <taxon>Bacillota</taxon>
        <taxon>Clostridia</taxon>
        <taxon>Lachnospirales</taxon>
        <taxon>Lachnospiraceae</taxon>
        <taxon>Brotonthovivens</taxon>
    </lineage>
</organism>
<evidence type="ECO:0000259" key="2">
    <source>
        <dbReference type="Pfam" id="PF13439"/>
    </source>
</evidence>
<dbReference type="PANTHER" id="PTHR45947">
    <property type="entry name" value="SULFOQUINOVOSYL TRANSFERASE SQD2"/>
    <property type="match status" value="1"/>
</dbReference>
<accession>A0ABT2TF48</accession>
<dbReference type="PANTHER" id="PTHR45947:SF3">
    <property type="entry name" value="SULFOQUINOVOSYL TRANSFERASE SQD2"/>
    <property type="match status" value="1"/>
</dbReference>
<name>A0ABT2TF48_9FIRM</name>
<gene>
    <name evidence="3" type="ORF">OCV88_00485</name>
</gene>
<dbReference type="RefSeq" id="WP_262590552.1">
    <property type="nucleotide sequence ID" value="NZ_JAOQJQ010000001.1"/>
</dbReference>
<dbReference type="Gene3D" id="3.40.50.2000">
    <property type="entry name" value="Glycogen Phosphorylase B"/>
    <property type="match status" value="2"/>
</dbReference>
<evidence type="ECO:0000313" key="3">
    <source>
        <dbReference type="EMBL" id="MCU6760809.1"/>
    </source>
</evidence>
<evidence type="ECO:0000259" key="1">
    <source>
        <dbReference type="Pfam" id="PF00534"/>
    </source>
</evidence>
<sequence>MKEKVLIITTISGFLHQFEMNNVKLLQKAGYEVHYASNFQVPVYTYDETEYESMGIVTHHVPIEKSPRSLKENKEAFRQLVHILEEEQISLIHCHTPMGGVLGRLSGQRAAHNVKVIYTAHGFHFYKGASWKNWLLYYQAERWLARKTDMIITINQEDFNYASEFRLKTNGCVYKIPGVGLDLKRFFPISEKRSVQREKLKIAENCFCIITAASLDVEKNHETVLRAISLIPDKRICYLICGDGPQREYLEKLVRKLHLETQVYFMGFQEHMEELLHASDCFVFPSLREGLGMAALEAMACGLPVIAAGNRGTREYMKNGENGFLCEGEDAGQFARAIETLKADRMLCQRMGAVGRQTAEQFGTAKTEVIMSQVYQRIQGEMKGYEWNRNQYHHGSVQSKGI</sequence>
<dbReference type="InterPro" id="IPR050194">
    <property type="entry name" value="Glycosyltransferase_grp1"/>
</dbReference>
<dbReference type="Proteomes" id="UP001652442">
    <property type="component" value="Unassembled WGS sequence"/>
</dbReference>
<dbReference type="EMBL" id="JAOQJQ010000001">
    <property type="protein sequence ID" value="MCU6760809.1"/>
    <property type="molecule type" value="Genomic_DNA"/>
</dbReference>
<reference evidence="3 4" key="1">
    <citation type="journal article" date="2021" name="ISME Commun">
        <title>Automated analysis of genomic sequences facilitates high-throughput and comprehensive description of bacteria.</title>
        <authorList>
            <person name="Hitch T.C.A."/>
        </authorList>
    </citation>
    <scope>NUCLEOTIDE SEQUENCE [LARGE SCALE GENOMIC DNA]</scope>
    <source>
        <strain evidence="3 4">Sanger_109</strain>
    </source>
</reference>
<dbReference type="Pfam" id="PF13439">
    <property type="entry name" value="Glyco_transf_4"/>
    <property type="match status" value="1"/>
</dbReference>
<feature type="domain" description="Glycosyl transferase family 1" evidence="1">
    <location>
        <begin position="195"/>
        <end position="357"/>
    </location>
</feature>
<dbReference type="InterPro" id="IPR028098">
    <property type="entry name" value="Glyco_trans_4-like_N"/>
</dbReference>
<proteinExistence type="predicted"/>
<comment type="caution">
    <text evidence="3">The sequence shown here is derived from an EMBL/GenBank/DDBJ whole genome shotgun (WGS) entry which is preliminary data.</text>
</comment>
<evidence type="ECO:0000313" key="4">
    <source>
        <dbReference type="Proteomes" id="UP001652442"/>
    </source>
</evidence>
<keyword evidence="4" id="KW-1185">Reference proteome</keyword>
<dbReference type="Pfam" id="PF00534">
    <property type="entry name" value="Glycos_transf_1"/>
    <property type="match status" value="1"/>
</dbReference>